<sequence>MPPLRRRRRHSPSVSVSISIYTRKSSRRRRRPSSTSNPMAAPADVVPPAPDIAGQQNVNLPRPQNITSSPPPTMEGAAEGICAQQNLGFQEQQNHQQVRSANPRPQNITSSPPPTMAGGAEGICAQQNLSFQKQRQNHKQKTSLELEDTSADIMKLLKHEIESKFLQINENLAHSKKGGLVDDQVADAEAEFAQLQTEFKKLNPHFQIYTQSAPKAPSSEGGPFDLLTDADERRVRHALDGGNRSEKLSEHKSSNIVIERETLQCLNDGGLLNVINLYLQLLKERELREPNKFLKCHFFNTFFYMKLIGGNGEYDYEAVRKWTEKKKLGYNIIDCDKIFVPIQKEVHWCLAVINTRDKKFQYVDSIDSEDMKALEILAMYLVDEVKYKNNKQIDVLSWEHEVVKERPSQDTKTDCGMFMLKYIDFYSRDMDLIFEQKHMPYFRRRTAKEILDLRAG</sequence>
<evidence type="ECO:0000313" key="1">
    <source>
        <dbReference type="EnsemblPlants" id="AVESA.00010b.r2.1AG0024190.1.CDS"/>
    </source>
</evidence>
<evidence type="ECO:0000313" key="2">
    <source>
        <dbReference type="Proteomes" id="UP001732700"/>
    </source>
</evidence>
<reference evidence="1" key="1">
    <citation type="submission" date="2021-05" db="EMBL/GenBank/DDBJ databases">
        <authorList>
            <person name="Scholz U."/>
            <person name="Mascher M."/>
            <person name="Fiebig A."/>
        </authorList>
    </citation>
    <scope>NUCLEOTIDE SEQUENCE [LARGE SCALE GENOMIC DNA]</scope>
</reference>
<keyword evidence="2" id="KW-1185">Reference proteome</keyword>
<proteinExistence type="predicted"/>
<dbReference type="Proteomes" id="UP001732700">
    <property type="component" value="Chromosome 1A"/>
</dbReference>
<accession>A0ACD5TBE9</accession>
<protein>
    <submittedName>
        <fullName evidence="1">Uncharacterized protein</fullName>
    </submittedName>
</protein>
<dbReference type="EnsemblPlants" id="AVESA.00010b.r2.1AG0024190.1">
    <property type="protein sequence ID" value="AVESA.00010b.r2.1AG0024190.1.CDS"/>
    <property type="gene ID" value="AVESA.00010b.r2.1AG0024190"/>
</dbReference>
<organism evidence="1 2">
    <name type="scientific">Avena sativa</name>
    <name type="common">Oat</name>
    <dbReference type="NCBI Taxonomy" id="4498"/>
    <lineage>
        <taxon>Eukaryota</taxon>
        <taxon>Viridiplantae</taxon>
        <taxon>Streptophyta</taxon>
        <taxon>Embryophyta</taxon>
        <taxon>Tracheophyta</taxon>
        <taxon>Spermatophyta</taxon>
        <taxon>Magnoliopsida</taxon>
        <taxon>Liliopsida</taxon>
        <taxon>Poales</taxon>
        <taxon>Poaceae</taxon>
        <taxon>BOP clade</taxon>
        <taxon>Pooideae</taxon>
        <taxon>Poodae</taxon>
        <taxon>Poeae</taxon>
        <taxon>Poeae Chloroplast Group 1 (Aveneae type)</taxon>
        <taxon>Aveninae</taxon>
        <taxon>Avena</taxon>
    </lineage>
</organism>
<name>A0ACD5TBE9_AVESA</name>
<reference evidence="1" key="2">
    <citation type="submission" date="2025-09" db="UniProtKB">
        <authorList>
            <consortium name="EnsemblPlants"/>
        </authorList>
    </citation>
    <scope>IDENTIFICATION</scope>
</reference>